<dbReference type="Proteomes" id="UP000011750">
    <property type="component" value="Chromosome A03"/>
</dbReference>
<dbReference type="AlphaFoldDB" id="M4C8H1"/>
<dbReference type="EnsemblPlants" id="Bra000499.1">
    <property type="protein sequence ID" value="Bra000499.1-P"/>
    <property type="gene ID" value="Bra000499"/>
</dbReference>
<feature type="compositionally biased region" description="Low complexity" evidence="1">
    <location>
        <begin position="1"/>
        <end position="16"/>
    </location>
</feature>
<dbReference type="HOGENOM" id="CLU_009513_1_0_1"/>
<dbReference type="PANTHER" id="PTHR13258">
    <property type="entry name" value="SYNDETIN"/>
    <property type="match status" value="1"/>
</dbReference>
<dbReference type="InterPro" id="IPR040047">
    <property type="entry name" value="VPS50"/>
</dbReference>
<sequence>MSSASIPSSTISAEESVGSETSSPVQQASNSAIDESRDSGDTVSNGESPWYYLRKESAGFVSGTLQRGRRNLWQLTTSRVSVLLSSPAASSTSIHQFLKNYEDLSVFILAGEAFCGFEVVDFREKLKAVCENYFTAFHRQSMHALKMVLEKETWTRLPPDTVQAINFAGLVGDGAPLIISSRSASGSSRFPLSTDPSGNRSGGFSYWLKSGNPFSAKLTYYREDQDYSSDSGAASEDQDYSSDVVNSKVRDRKGINGGSPVSGDENEDLHADYIDEDSQLPRRSFTRSISRSSSSHLSTNDDLKAQTGSSLCLLRSMDKYARLMQKLELVNVEFLKGICQLFGVFFYFVYQVFGQENTNSGGKGVSNSSSHRLKSCLSRISQECEQWIKPQFSSSSPSSSLAFPNTVHSLADVTPSSPLNTTSGHVSGISFSLKERCAAVDTVSLVARILHKSKAHLQSMLMSRNGSLVEDFFGQLVGSVPDLTEHLHRTTARILLHVNGYVDRIANSKWEVKELGVEHNGYVDLMLGEFKHYKTRLAHGGIPQEVQNLLLEYGVEIFAETLVEGLSRIKRCTDEGRALMSLDIQVLINGLQHFVPTNVKPKLQIVDTFIKAYYLPETEYVHWARGHPEYTKGQVVGLVTLVATMKGWKRKTRLEVVEKIESAAA</sequence>
<dbReference type="GO" id="GO:0032456">
    <property type="term" value="P:endocytic recycling"/>
    <property type="evidence" value="ECO:0007669"/>
    <property type="project" value="InterPro"/>
</dbReference>
<dbReference type="OMA" id="WVCALAS"/>
<dbReference type="InterPro" id="IPR019514">
    <property type="entry name" value="Syndetin_C"/>
</dbReference>
<dbReference type="eggNOG" id="KOG2939">
    <property type="taxonomic scope" value="Eukaryota"/>
</dbReference>
<feature type="compositionally biased region" description="Low complexity" evidence="1">
    <location>
        <begin position="283"/>
        <end position="298"/>
    </location>
</feature>
<feature type="region of interest" description="Disordered" evidence="1">
    <location>
        <begin position="1"/>
        <end position="44"/>
    </location>
</feature>
<reference evidence="3 4" key="2">
    <citation type="journal article" date="2018" name="Hortic Res">
        <title>Improved Brassica rapa reference genome by single-molecule sequencing and chromosome conformation capture technologies.</title>
        <authorList>
            <person name="Zhang L."/>
            <person name="Cai X."/>
            <person name="Wu J."/>
            <person name="Liu M."/>
            <person name="Grob S."/>
            <person name="Cheng F."/>
            <person name="Liang J."/>
            <person name="Cai C."/>
            <person name="Liu Z."/>
            <person name="Liu B."/>
            <person name="Wang F."/>
            <person name="Li S."/>
            <person name="Liu F."/>
            <person name="Li X."/>
            <person name="Cheng L."/>
            <person name="Yang W."/>
            <person name="Li M.H."/>
            <person name="Grossniklaus U."/>
            <person name="Zheng H."/>
            <person name="Wang X."/>
        </authorList>
    </citation>
    <scope>NUCLEOTIDE SEQUENCE [LARGE SCALE GENOMIC DNA]</scope>
    <source>
        <strain evidence="3 4">cv. Chiifu-401-42</strain>
    </source>
</reference>
<feature type="region of interest" description="Disordered" evidence="1">
    <location>
        <begin position="283"/>
        <end position="303"/>
    </location>
</feature>
<evidence type="ECO:0000313" key="4">
    <source>
        <dbReference type="Proteomes" id="UP000011750"/>
    </source>
</evidence>
<reference evidence="3" key="3">
    <citation type="submission" date="2023-03" db="UniProtKB">
        <authorList>
            <consortium name="EnsemblPlants"/>
        </authorList>
    </citation>
    <scope>IDENTIFICATION</scope>
    <source>
        <strain evidence="3">cv. Chiifu-401-42</strain>
    </source>
</reference>
<feature type="compositionally biased region" description="Polar residues" evidence="1">
    <location>
        <begin position="18"/>
        <end position="33"/>
    </location>
</feature>
<evidence type="ECO:0000259" key="2">
    <source>
        <dbReference type="Pfam" id="PF10474"/>
    </source>
</evidence>
<dbReference type="GO" id="GO:1990745">
    <property type="term" value="C:EARP complex"/>
    <property type="evidence" value="ECO:0007669"/>
    <property type="project" value="InterPro"/>
</dbReference>
<dbReference type="Gramene" id="Bra000499.1">
    <property type="protein sequence ID" value="Bra000499.1-P"/>
    <property type="gene ID" value="Bra000499"/>
</dbReference>
<dbReference type="InParanoid" id="M4C8H1"/>
<protein>
    <recommendedName>
        <fullName evidence="2">Syndetin C-terminal domain-containing protein</fullName>
    </recommendedName>
</protein>
<feature type="region of interest" description="Disordered" evidence="1">
    <location>
        <begin position="227"/>
        <end position="267"/>
    </location>
</feature>
<organism evidence="3 4">
    <name type="scientific">Brassica campestris</name>
    <name type="common">Field mustard</name>
    <dbReference type="NCBI Taxonomy" id="3711"/>
    <lineage>
        <taxon>Eukaryota</taxon>
        <taxon>Viridiplantae</taxon>
        <taxon>Streptophyta</taxon>
        <taxon>Embryophyta</taxon>
        <taxon>Tracheophyta</taxon>
        <taxon>Spermatophyta</taxon>
        <taxon>Magnoliopsida</taxon>
        <taxon>eudicotyledons</taxon>
        <taxon>Gunneridae</taxon>
        <taxon>Pentapetalae</taxon>
        <taxon>rosids</taxon>
        <taxon>malvids</taxon>
        <taxon>Brassicales</taxon>
        <taxon>Brassicaceae</taxon>
        <taxon>Brassiceae</taxon>
        <taxon>Brassica</taxon>
    </lineage>
</organism>
<feature type="domain" description="Syndetin C-terminal" evidence="2">
    <location>
        <begin position="431"/>
        <end position="661"/>
    </location>
</feature>
<evidence type="ECO:0000256" key="1">
    <source>
        <dbReference type="SAM" id="MobiDB-lite"/>
    </source>
</evidence>
<dbReference type="STRING" id="51351.M4C8H1"/>
<evidence type="ECO:0000313" key="3">
    <source>
        <dbReference type="EnsemblPlants" id="Bra000499.1-P"/>
    </source>
</evidence>
<keyword evidence="4" id="KW-1185">Reference proteome</keyword>
<accession>M4C8H1</accession>
<dbReference type="PANTHER" id="PTHR13258:SF0">
    <property type="entry name" value="SYNDETIN"/>
    <property type="match status" value="1"/>
</dbReference>
<dbReference type="GO" id="GO:0005829">
    <property type="term" value="C:cytosol"/>
    <property type="evidence" value="ECO:0007669"/>
    <property type="project" value="GOC"/>
</dbReference>
<proteinExistence type="predicted"/>
<name>M4C8H1_BRACM</name>
<reference evidence="3 4" key="1">
    <citation type="journal article" date="2011" name="Nat. Genet.">
        <title>The genome of the mesopolyploid crop species Brassica rapa.</title>
        <authorList>
            <consortium name="Brassica rapa Genome Sequencing Project Consortium"/>
            <person name="Wang X."/>
            <person name="Wang H."/>
            <person name="Wang J."/>
            <person name="Sun R."/>
            <person name="Wu J."/>
            <person name="Liu S."/>
            <person name="Bai Y."/>
            <person name="Mun J.H."/>
            <person name="Bancroft I."/>
            <person name="Cheng F."/>
            <person name="Huang S."/>
            <person name="Li X."/>
            <person name="Hua W."/>
            <person name="Wang J."/>
            <person name="Wang X."/>
            <person name="Freeling M."/>
            <person name="Pires J.C."/>
            <person name="Paterson A.H."/>
            <person name="Chalhoub B."/>
            <person name="Wang B."/>
            <person name="Hayward A."/>
            <person name="Sharpe A.G."/>
            <person name="Park B.S."/>
            <person name="Weisshaar B."/>
            <person name="Liu B."/>
            <person name="Li B."/>
            <person name="Liu B."/>
            <person name="Tong C."/>
            <person name="Song C."/>
            <person name="Duran C."/>
            <person name="Peng C."/>
            <person name="Geng C."/>
            <person name="Koh C."/>
            <person name="Lin C."/>
            <person name="Edwards D."/>
            <person name="Mu D."/>
            <person name="Shen D."/>
            <person name="Soumpourou E."/>
            <person name="Li F."/>
            <person name="Fraser F."/>
            <person name="Conant G."/>
            <person name="Lassalle G."/>
            <person name="King G.J."/>
            <person name="Bonnema G."/>
            <person name="Tang H."/>
            <person name="Wang H."/>
            <person name="Belcram H."/>
            <person name="Zhou H."/>
            <person name="Hirakawa H."/>
            <person name="Abe H."/>
            <person name="Guo H."/>
            <person name="Wang H."/>
            <person name="Jin H."/>
            <person name="Parkin I.A."/>
            <person name="Batley J."/>
            <person name="Kim J.S."/>
            <person name="Just J."/>
            <person name="Li J."/>
            <person name="Xu J."/>
            <person name="Deng J."/>
            <person name="Kim J.A."/>
            <person name="Li J."/>
            <person name="Yu J."/>
            <person name="Meng J."/>
            <person name="Wang J."/>
            <person name="Min J."/>
            <person name="Poulain J."/>
            <person name="Wang J."/>
            <person name="Hatakeyama K."/>
            <person name="Wu K."/>
            <person name="Wang L."/>
            <person name="Fang L."/>
            <person name="Trick M."/>
            <person name="Links M.G."/>
            <person name="Zhao M."/>
            <person name="Jin M."/>
            <person name="Ramchiary N."/>
            <person name="Drou N."/>
            <person name="Berkman P.J."/>
            <person name="Cai Q."/>
            <person name="Huang Q."/>
            <person name="Li R."/>
            <person name="Tabata S."/>
            <person name="Cheng S."/>
            <person name="Zhang S."/>
            <person name="Zhang S."/>
            <person name="Huang S."/>
            <person name="Sato S."/>
            <person name="Sun S."/>
            <person name="Kwon S.J."/>
            <person name="Choi S.R."/>
            <person name="Lee T.H."/>
            <person name="Fan W."/>
            <person name="Zhao X."/>
            <person name="Tan X."/>
            <person name="Xu X."/>
            <person name="Wang Y."/>
            <person name="Qiu Y."/>
            <person name="Yin Y."/>
            <person name="Li Y."/>
            <person name="Du Y."/>
            <person name="Liao Y."/>
            <person name="Lim Y."/>
            <person name="Narusaka Y."/>
            <person name="Wang Y."/>
            <person name="Wang Z."/>
            <person name="Li Z."/>
            <person name="Wang Z."/>
            <person name="Xiong Z."/>
            <person name="Zhang Z."/>
        </authorList>
    </citation>
    <scope>NUCLEOTIDE SEQUENCE [LARGE SCALE GENOMIC DNA]</scope>
    <source>
        <strain evidence="3 4">cv. Chiifu-401-42</strain>
    </source>
</reference>
<dbReference type="Pfam" id="PF10474">
    <property type="entry name" value="Syndetin_C"/>
    <property type="match status" value="1"/>
</dbReference>
<dbReference type="GO" id="GO:0042147">
    <property type="term" value="P:retrograde transport, endosome to Golgi"/>
    <property type="evidence" value="ECO:0007669"/>
    <property type="project" value="InterPro"/>
</dbReference>